<feature type="chain" id="PRO_5012624704" evidence="2">
    <location>
        <begin position="22"/>
        <end position="289"/>
    </location>
</feature>
<keyword evidence="2" id="KW-0732">Signal</keyword>
<dbReference type="SUPFAM" id="SSF48452">
    <property type="entry name" value="TPR-like"/>
    <property type="match status" value="1"/>
</dbReference>
<proteinExistence type="predicted"/>
<evidence type="ECO:0000313" key="4">
    <source>
        <dbReference type="Proteomes" id="UP000198379"/>
    </source>
</evidence>
<dbReference type="InterPro" id="IPR019734">
    <property type="entry name" value="TPR_rpt"/>
</dbReference>
<dbReference type="InterPro" id="IPR011990">
    <property type="entry name" value="TPR-like_helical_dom_sf"/>
</dbReference>
<feature type="repeat" description="TPR" evidence="1">
    <location>
        <begin position="199"/>
        <end position="232"/>
    </location>
</feature>
<feature type="signal peptide" evidence="2">
    <location>
        <begin position="1"/>
        <end position="21"/>
    </location>
</feature>
<dbReference type="InterPro" id="IPR021314">
    <property type="entry name" value="DUF2911"/>
</dbReference>
<dbReference type="AlphaFoldDB" id="A0A239ASQ2"/>
<dbReference type="PROSITE" id="PS50005">
    <property type="entry name" value="TPR"/>
    <property type="match status" value="1"/>
</dbReference>
<evidence type="ECO:0000313" key="3">
    <source>
        <dbReference type="EMBL" id="SNR98580.1"/>
    </source>
</evidence>
<accession>A0A239ASQ2</accession>
<name>A0A239ASQ2_9FLAO</name>
<evidence type="ECO:0000256" key="1">
    <source>
        <dbReference type="PROSITE-ProRule" id="PRU00339"/>
    </source>
</evidence>
<dbReference type="EMBL" id="FZNY01000005">
    <property type="protein sequence ID" value="SNR98580.1"/>
    <property type="molecule type" value="Genomic_DNA"/>
</dbReference>
<reference evidence="3 4" key="1">
    <citation type="submission" date="2017-06" db="EMBL/GenBank/DDBJ databases">
        <authorList>
            <person name="Kim H.J."/>
            <person name="Triplett B.A."/>
        </authorList>
    </citation>
    <scope>NUCLEOTIDE SEQUENCE [LARGE SCALE GENOMIC DNA]</scope>
    <source>
        <strain evidence="3 4">DSM 25597</strain>
    </source>
</reference>
<dbReference type="Proteomes" id="UP000198379">
    <property type="component" value="Unassembled WGS sequence"/>
</dbReference>
<dbReference type="RefSeq" id="WP_089372365.1">
    <property type="nucleotide sequence ID" value="NZ_BMEP01000006.1"/>
</dbReference>
<evidence type="ECO:0000256" key="2">
    <source>
        <dbReference type="SAM" id="SignalP"/>
    </source>
</evidence>
<dbReference type="OrthoDB" id="187854at2"/>
<keyword evidence="1" id="KW-0802">TPR repeat</keyword>
<protein>
    <submittedName>
        <fullName evidence="3">Tetratricopeptide repeat-containing protein</fullName>
    </submittedName>
</protein>
<gene>
    <name evidence="3" type="ORF">SAMN06265376_105108</name>
</gene>
<dbReference type="Pfam" id="PF11138">
    <property type="entry name" value="DUF2911"/>
    <property type="match status" value="1"/>
</dbReference>
<organism evidence="3 4">
    <name type="scientific">Dokdonia pacifica</name>
    <dbReference type="NCBI Taxonomy" id="1627892"/>
    <lineage>
        <taxon>Bacteria</taxon>
        <taxon>Pseudomonadati</taxon>
        <taxon>Bacteroidota</taxon>
        <taxon>Flavobacteriia</taxon>
        <taxon>Flavobacteriales</taxon>
        <taxon>Flavobacteriaceae</taxon>
        <taxon>Dokdonia</taxon>
    </lineage>
</organism>
<sequence length="289" mass="31901">MNTIKTLVCSILCVVSMTSTAQITKPSLSPKIVTKQQVGLANFTLEYGQPNKQGRTIFGGLIPYNKLWRTGANASTKITVDTGVTFAGHPVPAGTYGLYSVPTDKEWTIILSNNSKRWGAGGYDTSEDLVRFKVPSISLEDTLETFTIHFENFNTNGGDLIIAWENTKVKIPVYVDSDKAIFSEIEAKITNATGEITAATYFDAAQFYYLKGKDLDKAVTWFDKAIELRPGAFWYVYYRAELALQLNDTKTAKAYATRCLEDAKKSTASDFGYIAKATLLLERIEGAGK</sequence>
<dbReference type="Gene3D" id="1.25.40.10">
    <property type="entry name" value="Tetratricopeptide repeat domain"/>
    <property type="match status" value="1"/>
</dbReference>
<keyword evidence="4" id="KW-1185">Reference proteome</keyword>